<evidence type="ECO:0000256" key="1">
    <source>
        <dbReference type="SAM" id="MobiDB-lite"/>
    </source>
</evidence>
<name>A0A9X8N9T2_9ACTN</name>
<organism evidence="3 4">
    <name type="scientific">Streptomyces yunnanensis</name>
    <dbReference type="NCBI Taxonomy" id="156453"/>
    <lineage>
        <taxon>Bacteria</taxon>
        <taxon>Bacillati</taxon>
        <taxon>Actinomycetota</taxon>
        <taxon>Actinomycetes</taxon>
        <taxon>Kitasatosporales</taxon>
        <taxon>Streptomycetaceae</taxon>
        <taxon>Streptomyces</taxon>
    </lineage>
</organism>
<protein>
    <submittedName>
        <fullName evidence="3">LysM domain-containing protein</fullName>
    </submittedName>
</protein>
<dbReference type="InterPro" id="IPR052196">
    <property type="entry name" value="Bact_Kbp"/>
</dbReference>
<dbReference type="Pfam" id="PF01476">
    <property type="entry name" value="LysM"/>
    <property type="match status" value="1"/>
</dbReference>
<evidence type="ECO:0000259" key="2">
    <source>
        <dbReference type="PROSITE" id="PS51782"/>
    </source>
</evidence>
<feature type="domain" description="LysM" evidence="2">
    <location>
        <begin position="58"/>
        <end position="107"/>
    </location>
</feature>
<dbReference type="Gene3D" id="3.10.350.10">
    <property type="entry name" value="LysM domain"/>
    <property type="match status" value="1"/>
</dbReference>
<feature type="compositionally biased region" description="Basic residues" evidence="1">
    <location>
        <begin position="1"/>
        <end position="10"/>
    </location>
</feature>
<comment type="caution">
    <text evidence="3">The sequence shown here is derived from an EMBL/GenBank/DDBJ whole genome shotgun (WGS) entry which is preliminary data.</text>
</comment>
<dbReference type="InterPro" id="IPR018392">
    <property type="entry name" value="LysM"/>
</dbReference>
<dbReference type="PANTHER" id="PTHR34700">
    <property type="entry name" value="POTASSIUM BINDING PROTEIN KBP"/>
    <property type="match status" value="1"/>
</dbReference>
<evidence type="ECO:0000313" key="4">
    <source>
        <dbReference type="Proteomes" id="UP000184388"/>
    </source>
</evidence>
<dbReference type="PROSITE" id="PS51782">
    <property type="entry name" value="LYSM"/>
    <property type="match status" value="1"/>
</dbReference>
<dbReference type="EMBL" id="FRBK01000056">
    <property type="protein sequence ID" value="SHN35344.1"/>
    <property type="molecule type" value="Genomic_DNA"/>
</dbReference>
<dbReference type="SUPFAM" id="SSF54106">
    <property type="entry name" value="LysM domain"/>
    <property type="match status" value="1"/>
</dbReference>
<proteinExistence type="predicted"/>
<gene>
    <name evidence="3" type="ORF">SAMN05216268_1565</name>
</gene>
<sequence length="108" mass="12128">MCSRPVKKTSPHSLSVGQKHQANEARPQHKTTASVGDRPQQMLNTCHRPRIGDRHTSCSYTVKKGDTLSTIAERHNVKGGWGTVYRNNQRSVGDNPDLIRPGLRIRLF</sequence>
<dbReference type="AlphaFoldDB" id="A0A9X8N9T2"/>
<accession>A0A9X8N9T2</accession>
<dbReference type="CDD" id="cd00118">
    <property type="entry name" value="LysM"/>
    <property type="match status" value="1"/>
</dbReference>
<dbReference type="Proteomes" id="UP000184388">
    <property type="component" value="Unassembled WGS sequence"/>
</dbReference>
<dbReference type="InterPro" id="IPR036779">
    <property type="entry name" value="LysM_dom_sf"/>
</dbReference>
<feature type="region of interest" description="Disordered" evidence="1">
    <location>
        <begin position="1"/>
        <end position="53"/>
    </location>
</feature>
<feature type="compositionally biased region" description="Polar residues" evidence="1">
    <location>
        <begin position="11"/>
        <end position="20"/>
    </location>
</feature>
<evidence type="ECO:0000313" key="3">
    <source>
        <dbReference type="EMBL" id="SHN35344.1"/>
    </source>
</evidence>
<reference evidence="4" key="1">
    <citation type="submission" date="2016-11" db="EMBL/GenBank/DDBJ databases">
        <authorList>
            <person name="Jaros S."/>
            <person name="Januszkiewicz K."/>
            <person name="Wedrychowicz H."/>
        </authorList>
    </citation>
    <scope>NUCLEOTIDE SEQUENCE [LARGE SCALE GENOMIC DNA]</scope>
    <source>
        <strain evidence="4">CGMCC 4.3555</strain>
    </source>
</reference>
<dbReference type="PANTHER" id="PTHR34700:SF4">
    <property type="entry name" value="PHAGE-LIKE ELEMENT PBSX PROTEIN XKDP"/>
    <property type="match status" value="1"/>
</dbReference>